<dbReference type="EMBL" id="WMEQ01000008">
    <property type="protein sequence ID" value="MYL34283.1"/>
    <property type="molecule type" value="Genomic_DNA"/>
</dbReference>
<dbReference type="Pfam" id="PF04542">
    <property type="entry name" value="Sigma70_r2"/>
    <property type="match status" value="1"/>
</dbReference>
<dbReference type="InterPro" id="IPR014300">
    <property type="entry name" value="RNA_pol_sigma-V"/>
</dbReference>
<dbReference type="PANTHER" id="PTHR43133">
    <property type="entry name" value="RNA POLYMERASE ECF-TYPE SIGMA FACTO"/>
    <property type="match status" value="1"/>
</dbReference>
<dbReference type="OrthoDB" id="9782703at2"/>
<feature type="domain" description="RNA polymerase sigma-70 region 2" evidence="5">
    <location>
        <begin position="24"/>
        <end position="88"/>
    </location>
</feature>
<keyword evidence="3" id="KW-0731">Sigma factor</keyword>
<dbReference type="GO" id="GO:0003677">
    <property type="term" value="F:DNA binding"/>
    <property type="evidence" value="ECO:0007669"/>
    <property type="project" value="InterPro"/>
</dbReference>
<dbReference type="InterPro" id="IPR036388">
    <property type="entry name" value="WH-like_DNA-bd_sf"/>
</dbReference>
<dbReference type="InterPro" id="IPR013249">
    <property type="entry name" value="RNA_pol_sigma70_r4_t2"/>
</dbReference>
<feature type="domain" description="RNA polymerase sigma factor 70 region 4 type 2" evidence="6">
    <location>
        <begin position="109"/>
        <end position="161"/>
    </location>
</feature>
<evidence type="ECO:0000313" key="7">
    <source>
        <dbReference type="EMBL" id="MYL34283.1"/>
    </source>
</evidence>
<name>A0A6I5A1I3_9BACI</name>
<protein>
    <submittedName>
        <fullName evidence="7">Sigma-70 family RNA polymerase sigma factor</fullName>
    </submittedName>
</protein>
<gene>
    <name evidence="7" type="ORF">GLW05_11810</name>
</gene>
<dbReference type="InterPro" id="IPR013325">
    <property type="entry name" value="RNA_pol_sigma_r2"/>
</dbReference>
<dbReference type="NCBIfam" id="TIGR02937">
    <property type="entry name" value="sigma70-ECF"/>
    <property type="match status" value="1"/>
</dbReference>
<dbReference type="AlphaFoldDB" id="A0A6I5A1I3"/>
<dbReference type="Pfam" id="PF08281">
    <property type="entry name" value="Sigma70_r4_2"/>
    <property type="match status" value="1"/>
</dbReference>
<dbReference type="SUPFAM" id="SSF88659">
    <property type="entry name" value="Sigma3 and sigma4 domains of RNA polymerase sigma factors"/>
    <property type="match status" value="1"/>
</dbReference>
<evidence type="ECO:0000256" key="3">
    <source>
        <dbReference type="ARBA" id="ARBA00023082"/>
    </source>
</evidence>
<dbReference type="InterPro" id="IPR007627">
    <property type="entry name" value="RNA_pol_sigma70_r2"/>
</dbReference>
<comment type="caution">
    <text evidence="7">The sequence shown here is derived from an EMBL/GenBank/DDBJ whole genome shotgun (WGS) entry which is preliminary data.</text>
</comment>
<keyword evidence="4" id="KW-0804">Transcription</keyword>
<organism evidence="7 8">
    <name type="scientific">Pontibacillus yanchengensis</name>
    <dbReference type="NCBI Taxonomy" id="462910"/>
    <lineage>
        <taxon>Bacteria</taxon>
        <taxon>Bacillati</taxon>
        <taxon>Bacillota</taxon>
        <taxon>Bacilli</taxon>
        <taxon>Bacillales</taxon>
        <taxon>Bacillaceae</taxon>
        <taxon>Pontibacillus</taxon>
    </lineage>
</organism>
<dbReference type="NCBIfam" id="TIGR02954">
    <property type="entry name" value="Sig70_famx3"/>
    <property type="match status" value="1"/>
</dbReference>
<dbReference type="InterPro" id="IPR039425">
    <property type="entry name" value="RNA_pol_sigma-70-like"/>
</dbReference>
<dbReference type="GO" id="GO:0016987">
    <property type="term" value="F:sigma factor activity"/>
    <property type="evidence" value="ECO:0007669"/>
    <property type="project" value="UniProtKB-KW"/>
</dbReference>
<dbReference type="CDD" id="cd06171">
    <property type="entry name" value="Sigma70_r4"/>
    <property type="match status" value="1"/>
</dbReference>
<evidence type="ECO:0000259" key="5">
    <source>
        <dbReference type="Pfam" id="PF04542"/>
    </source>
</evidence>
<dbReference type="GO" id="GO:0006352">
    <property type="term" value="P:DNA-templated transcription initiation"/>
    <property type="evidence" value="ECO:0007669"/>
    <property type="project" value="InterPro"/>
</dbReference>
<dbReference type="Gene3D" id="1.10.10.10">
    <property type="entry name" value="Winged helix-like DNA-binding domain superfamily/Winged helix DNA-binding domain"/>
    <property type="match status" value="1"/>
</dbReference>
<evidence type="ECO:0000256" key="1">
    <source>
        <dbReference type="ARBA" id="ARBA00010641"/>
    </source>
</evidence>
<evidence type="ECO:0000259" key="6">
    <source>
        <dbReference type="Pfam" id="PF08281"/>
    </source>
</evidence>
<accession>A0A6I5A1I3</accession>
<dbReference type="InterPro" id="IPR013324">
    <property type="entry name" value="RNA_pol_sigma_r3/r4-like"/>
</dbReference>
<dbReference type="RefSeq" id="WP_160850290.1">
    <property type="nucleotide sequence ID" value="NZ_WMEQ01000008.1"/>
</dbReference>
<evidence type="ECO:0000256" key="2">
    <source>
        <dbReference type="ARBA" id="ARBA00023015"/>
    </source>
</evidence>
<reference evidence="7 8" key="1">
    <citation type="submission" date="2019-11" db="EMBL/GenBank/DDBJ databases">
        <title>Genome sequences of 17 halophilic strains isolated from different environments.</title>
        <authorList>
            <person name="Furrow R.E."/>
        </authorList>
    </citation>
    <scope>NUCLEOTIDE SEQUENCE [LARGE SCALE GENOMIC DNA]</scope>
    <source>
        <strain evidence="7 8">22514_16_FS</strain>
    </source>
</reference>
<dbReference type="SUPFAM" id="SSF88946">
    <property type="entry name" value="Sigma2 domain of RNA polymerase sigma factors"/>
    <property type="match status" value="1"/>
</dbReference>
<keyword evidence="2" id="KW-0805">Transcription regulation</keyword>
<evidence type="ECO:0000313" key="8">
    <source>
        <dbReference type="Proteomes" id="UP000468638"/>
    </source>
</evidence>
<dbReference type="Proteomes" id="UP000468638">
    <property type="component" value="Unassembled WGS sequence"/>
</dbReference>
<evidence type="ECO:0000256" key="4">
    <source>
        <dbReference type="ARBA" id="ARBA00023163"/>
    </source>
</evidence>
<dbReference type="PANTHER" id="PTHR43133:SF51">
    <property type="entry name" value="RNA POLYMERASE SIGMA FACTOR"/>
    <property type="match status" value="1"/>
</dbReference>
<dbReference type="Gene3D" id="1.10.1740.10">
    <property type="match status" value="1"/>
</dbReference>
<comment type="similarity">
    <text evidence="1">Belongs to the sigma-70 factor family. ECF subfamily.</text>
</comment>
<proteinExistence type="inferred from homology"/>
<sequence length="180" mass="21454">MKQANLIKKAKKGYEEAFEELLMLHSEQMYRTAFLYTGNREDALDVVQETSFKAYRNLKKLRNDKYFTTWLIRILINTAYEVNRKQKKSVATEDIGEIFSMNDPDVKYMDLVEAIKHLSKNYRDAITLFYFHDLPIKDVAQTMEIPENTVKTYLQRGKKELKEKIEGKDYHERKVIQRKV</sequence>
<dbReference type="InterPro" id="IPR014284">
    <property type="entry name" value="RNA_pol_sigma-70_dom"/>
</dbReference>